<dbReference type="EMBL" id="NFHO01000007">
    <property type="protein sequence ID" value="OUN42562.1"/>
    <property type="molecule type" value="Genomic_DNA"/>
</dbReference>
<dbReference type="Pfam" id="PF03703">
    <property type="entry name" value="bPH_2"/>
    <property type="match status" value="1"/>
</dbReference>
<reference evidence="5" key="1">
    <citation type="submission" date="2017-04" db="EMBL/GenBank/DDBJ databases">
        <title>Function of individual gut microbiota members based on whole genome sequencing of pure cultures obtained from chicken caecum.</title>
        <authorList>
            <person name="Medvecky M."/>
            <person name="Cejkova D."/>
            <person name="Polansky O."/>
            <person name="Karasova D."/>
            <person name="Kubasova T."/>
            <person name="Cizek A."/>
            <person name="Rychlik I."/>
        </authorList>
    </citation>
    <scope>NUCLEOTIDE SEQUENCE [LARGE SCALE GENOMIC DNA]</scope>
    <source>
        <strain evidence="5">An70</strain>
    </source>
</reference>
<keyword evidence="2" id="KW-0472">Membrane</keyword>
<feature type="compositionally biased region" description="Basic and acidic residues" evidence="1">
    <location>
        <begin position="145"/>
        <end position="158"/>
    </location>
</feature>
<accession>A0A1Y3U183</accession>
<dbReference type="RefSeq" id="WP_087186572.1">
    <property type="nucleotide sequence ID" value="NZ_NFHO01000007.1"/>
</dbReference>
<organism evidence="4 5">
    <name type="scientific">Enorma massiliensis</name>
    <dbReference type="NCBI Taxonomy" id="1472761"/>
    <lineage>
        <taxon>Bacteria</taxon>
        <taxon>Bacillati</taxon>
        <taxon>Actinomycetota</taxon>
        <taxon>Coriobacteriia</taxon>
        <taxon>Coriobacteriales</taxon>
        <taxon>Coriobacteriaceae</taxon>
        <taxon>Enorma</taxon>
    </lineage>
</organism>
<dbReference type="Proteomes" id="UP000196560">
    <property type="component" value="Unassembled WGS sequence"/>
</dbReference>
<sequence length="158" mass="16806">MKSLALAGALAGAGVFLARVLLTGESWSMVRLAVGALLVVMGVAVVARMILSAVLRYRDSRIGHDRTRFVIVVGGVKRRTEVVLRARLQHATASASPFQRRVQVATFMTRTAATGDLALRDVSAADADALLAWIRPRRGAAAAKPVDEAASRKDSQEG</sequence>
<dbReference type="eggNOG" id="COG3428">
    <property type="taxonomic scope" value="Bacteria"/>
</dbReference>
<comment type="caution">
    <text evidence="4">The sequence shown here is derived from an EMBL/GenBank/DDBJ whole genome shotgun (WGS) entry which is preliminary data.</text>
</comment>
<evidence type="ECO:0000313" key="4">
    <source>
        <dbReference type="EMBL" id="OUN42562.1"/>
    </source>
</evidence>
<evidence type="ECO:0000256" key="2">
    <source>
        <dbReference type="SAM" id="Phobius"/>
    </source>
</evidence>
<name>A0A1Y3U183_9ACTN</name>
<evidence type="ECO:0000259" key="3">
    <source>
        <dbReference type="Pfam" id="PF03703"/>
    </source>
</evidence>
<dbReference type="STRING" id="1118060.GCA_000311845_00408"/>
<feature type="transmembrane region" description="Helical" evidence="2">
    <location>
        <begin position="32"/>
        <end position="51"/>
    </location>
</feature>
<feature type="region of interest" description="Disordered" evidence="1">
    <location>
        <begin position="139"/>
        <end position="158"/>
    </location>
</feature>
<keyword evidence="5" id="KW-1185">Reference proteome</keyword>
<gene>
    <name evidence="4" type="ORF">B5G21_06940</name>
</gene>
<protein>
    <recommendedName>
        <fullName evidence="3">YdbS-like PH domain-containing protein</fullName>
    </recommendedName>
</protein>
<evidence type="ECO:0000256" key="1">
    <source>
        <dbReference type="SAM" id="MobiDB-lite"/>
    </source>
</evidence>
<dbReference type="AlphaFoldDB" id="A0A1Y3U183"/>
<feature type="domain" description="YdbS-like PH" evidence="3">
    <location>
        <begin position="66"/>
        <end position="134"/>
    </location>
</feature>
<keyword evidence="2" id="KW-0812">Transmembrane</keyword>
<keyword evidence="2" id="KW-1133">Transmembrane helix</keyword>
<proteinExistence type="predicted"/>
<evidence type="ECO:0000313" key="5">
    <source>
        <dbReference type="Proteomes" id="UP000196560"/>
    </source>
</evidence>
<dbReference type="InterPro" id="IPR005182">
    <property type="entry name" value="YdbS-like_PH"/>
</dbReference>